<evidence type="ECO:0000256" key="1">
    <source>
        <dbReference type="SAM" id="Phobius"/>
    </source>
</evidence>
<dbReference type="EMBL" id="GBXM01036050">
    <property type="protein sequence ID" value="JAH72527.1"/>
    <property type="molecule type" value="Transcribed_RNA"/>
</dbReference>
<accession>A0A0E9V3B9</accession>
<proteinExistence type="predicted"/>
<name>A0A0E9V3B9_ANGAN</name>
<keyword evidence="1" id="KW-1133">Transmembrane helix</keyword>
<evidence type="ECO:0000313" key="2">
    <source>
        <dbReference type="EMBL" id="JAH72527.1"/>
    </source>
</evidence>
<protein>
    <submittedName>
        <fullName evidence="2">Uncharacterized protein</fullName>
    </submittedName>
</protein>
<organism evidence="2">
    <name type="scientific">Anguilla anguilla</name>
    <name type="common">European freshwater eel</name>
    <name type="synonym">Muraena anguilla</name>
    <dbReference type="NCBI Taxonomy" id="7936"/>
    <lineage>
        <taxon>Eukaryota</taxon>
        <taxon>Metazoa</taxon>
        <taxon>Chordata</taxon>
        <taxon>Craniata</taxon>
        <taxon>Vertebrata</taxon>
        <taxon>Euteleostomi</taxon>
        <taxon>Actinopterygii</taxon>
        <taxon>Neopterygii</taxon>
        <taxon>Teleostei</taxon>
        <taxon>Anguilliformes</taxon>
        <taxon>Anguillidae</taxon>
        <taxon>Anguilla</taxon>
    </lineage>
</organism>
<dbReference type="AlphaFoldDB" id="A0A0E9V3B9"/>
<keyword evidence="1" id="KW-0812">Transmembrane</keyword>
<reference evidence="2" key="1">
    <citation type="submission" date="2014-11" db="EMBL/GenBank/DDBJ databases">
        <authorList>
            <person name="Amaro Gonzalez C."/>
        </authorList>
    </citation>
    <scope>NUCLEOTIDE SEQUENCE</scope>
</reference>
<reference evidence="2" key="2">
    <citation type="journal article" date="2015" name="Fish Shellfish Immunol.">
        <title>Early steps in the European eel (Anguilla anguilla)-Vibrio vulnificus interaction in the gills: Role of the RtxA13 toxin.</title>
        <authorList>
            <person name="Callol A."/>
            <person name="Pajuelo D."/>
            <person name="Ebbesson L."/>
            <person name="Teles M."/>
            <person name="MacKenzie S."/>
            <person name="Amaro C."/>
        </authorList>
    </citation>
    <scope>NUCLEOTIDE SEQUENCE</scope>
</reference>
<sequence length="55" mass="6212">MSVQLISPYPHCYFYLCFGANGVLTGQYLFHFVLISYIESIKTALLSCVSLCLFP</sequence>
<keyword evidence="1" id="KW-0472">Membrane</keyword>
<feature type="transmembrane region" description="Helical" evidence="1">
    <location>
        <begin position="12"/>
        <end position="38"/>
    </location>
</feature>